<keyword evidence="3" id="KW-1185">Reference proteome</keyword>
<organism evidence="2 3">
    <name type="scientific">Mesonia algae</name>
    <dbReference type="NCBI Taxonomy" id="213248"/>
    <lineage>
        <taxon>Bacteria</taxon>
        <taxon>Pseudomonadati</taxon>
        <taxon>Bacteroidota</taxon>
        <taxon>Flavobacteriia</taxon>
        <taxon>Flavobacteriales</taxon>
        <taxon>Flavobacteriaceae</taxon>
        <taxon>Mesonia</taxon>
    </lineage>
</organism>
<gene>
    <name evidence="2" type="ORF">LX95_00514</name>
</gene>
<dbReference type="Pfam" id="PF07332">
    <property type="entry name" value="Phage_holin_3_6"/>
    <property type="match status" value="1"/>
</dbReference>
<feature type="transmembrane region" description="Helical" evidence="1">
    <location>
        <begin position="42"/>
        <end position="69"/>
    </location>
</feature>
<dbReference type="EMBL" id="QKYV01000001">
    <property type="protein sequence ID" value="PZW44180.1"/>
    <property type="molecule type" value="Genomic_DNA"/>
</dbReference>
<protein>
    <submittedName>
        <fullName evidence="2">Putative superfamily III holin-X</fullName>
    </submittedName>
</protein>
<accession>A0A2W7K9A2</accession>
<dbReference type="AlphaFoldDB" id="A0A2W7K9A2"/>
<dbReference type="RefSeq" id="WP_111539845.1">
    <property type="nucleotide sequence ID" value="NZ_QKYV01000001.1"/>
</dbReference>
<dbReference type="Proteomes" id="UP000249542">
    <property type="component" value="Unassembled WGS sequence"/>
</dbReference>
<comment type="caution">
    <text evidence="2">The sequence shown here is derived from an EMBL/GenBank/DDBJ whole genome shotgun (WGS) entry which is preliminary data.</text>
</comment>
<keyword evidence="1" id="KW-1133">Transmembrane helix</keyword>
<name>A0A2W7K9A2_9FLAO</name>
<feature type="transmembrane region" description="Helical" evidence="1">
    <location>
        <begin position="75"/>
        <end position="96"/>
    </location>
</feature>
<reference evidence="2 3" key="1">
    <citation type="submission" date="2018-06" db="EMBL/GenBank/DDBJ databases">
        <title>Genomic Encyclopedia of Archaeal and Bacterial Type Strains, Phase II (KMG-II): from individual species to whole genera.</title>
        <authorList>
            <person name="Goeker M."/>
        </authorList>
    </citation>
    <scope>NUCLEOTIDE SEQUENCE [LARGE SCALE GENOMIC DNA]</scope>
    <source>
        <strain evidence="2 3">DSM 15361</strain>
    </source>
</reference>
<proteinExistence type="predicted"/>
<dbReference type="InterPro" id="IPR009937">
    <property type="entry name" value="Phage_holin_3_6"/>
</dbReference>
<sequence>MSINNLTNHIDELSDNIQAYINSTLEYYKLDAFKKVTRGSSIIIRLLIIGSVFLLFLGFISVGFSILIGESIGQLSYGFFIVGGVYFLIFILLLLYGKNLFNKLILEKASKIVFNESTLKDVVDEPLESELHKS</sequence>
<keyword evidence="1" id="KW-0472">Membrane</keyword>
<keyword evidence="1" id="KW-0812">Transmembrane</keyword>
<evidence type="ECO:0000313" key="2">
    <source>
        <dbReference type="EMBL" id="PZW44180.1"/>
    </source>
</evidence>
<evidence type="ECO:0000256" key="1">
    <source>
        <dbReference type="SAM" id="Phobius"/>
    </source>
</evidence>
<evidence type="ECO:0000313" key="3">
    <source>
        <dbReference type="Proteomes" id="UP000249542"/>
    </source>
</evidence>